<evidence type="ECO:0000259" key="6">
    <source>
        <dbReference type="Pfam" id="PF04932"/>
    </source>
</evidence>
<feature type="transmembrane region" description="Helical" evidence="5">
    <location>
        <begin position="242"/>
        <end position="259"/>
    </location>
</feature>
<feature type="transmembrane region" description="Helical" evidence="5">
    <location>
        <begin position="20"/>
        <end position="36"/>
    </location>
</feature>
<feature type="transmembrane region" description="Helical" evidence="5">
    <location>
        <begin position="98"/>
        <end position="115"/>
    </location>
</feature>
<protein>
    <recommendedName>
        <fullName evidence="6">O-antigen ligase-related domain-containing protein</fullName>
    </recommendedName>
</protein>
<evidence type="ECO:0000256" key="1">
    <source>
        <dbReference type="ARBA" id="ARBA00004141"/>
    </source>
</evidence>
<dbReference type="InterPro" id="IPR051533">
    <property type="entry name" value="WaaL-like"/>
</dbReference>
<dbReference type="PANTHER" id="PTHR37422">
    <property type="entry name" value="TEICHURONIC ACID BIOSYNTHESIS PROTEIN TUAE"/>
    <property type="match status" value="1"/>
</dbReference>
<feature type="domain" description="O-antigen ligase-related" evidence="6">
    <location>
        <begin position="203"/>
        <end position="357"/>
    </location>
</feature>
<name>A0ABR4YFC7_9VIBR</name>
<keyword evidence="2 5" id="KW-0812">Transmembrane</keyword>
<feature type="transmembrane region" description="Helical" evidence="5">
    <location>
        <begin position="162"/>
        <end position="180"/>
    </location>
</feature>
<feature type="transmembrane region" description="Helical" evidence="5">
    <location>
        <begin position="192"/>
        <end position="212"/>
    </location>
</feature>
<evidence type="ECO:0000313" key="7">
    <source>
        <dbReference type="EMBL" id="KHA61702.1"/>
    </source>
</evidence>
<sequence>MTVINKSKMESFVNSQRYSLFMFAVCILYTLTALPRLGISDILKNIIIFGSLPYLYFNFKSFDKKIFWIILVAILIQVTSWINSLIVVPDIAKSRPNLNPLSSIFMFVLFALWINNTKKRRLLLYSSLIVSFVLTALYDSYLNGSIHLGLLGERIDYGMHNAQFTAMLATVVALLTLYIIKDISNDITSQTPKAYWALACTIILFCLFSIYATQARQVWLAFVVIAFLTPLITYKKSNYKKIALFYLTLSAFIIIFLQVPSIKERLLKESYVIDAVLSGDLTGIPILSVTFRLLSWIEASKWFIEHPILGTDFNSISYVIREAQIFKGTDLVRFGHLHSSYFEILVAYGLIGLLFYIYFYKHVINNIVNSGEKLAISLLGYFLLFWLIINFFESFNHKGLGLYAHTIVLGGLYTLQRKKET</sequence>
<keyword evidence="3 5" id="KW-1133">Transmembrane helix</keyword>
<keyword evidence="8" id="KW-1185">Reference proteome</keyword>
<feature type="transmembrane region" description="Helical" evidence="5">
    <location>
        <begin position="218"/>
        <end position="235"/>
    </location>
</feature>
<keyword evidence="4 5" id="KW-0472">Membrane</keyword>
<dbReference type="RefSeq" id="WP_038213206.1">
    <property type="nucleotide sequence ID" value="NZ_JRWM01000005.1"/>
</dbReference>
<feature type="transmembrane region" description="Helical" evidence="5">
    <location>
        <begin position="66"/>
        <end position="86"/>
    </location>
</feature>
<evidence type="ECO:0000256" key="4">
    <source>
        <dbReference type="ARBA" id="ARBA00023136"/>
    </source>
</evidence>
<evidence type="ECO:0000256" key="3">
    <source>
        <dbReference type="ARBA" id="ARBA00022989"/>
    </source>
</evidence>
<dbReference type="EMBL" id="JRWM01000005">
    <property type="protein sequence ID" value="KHA61702.1"/>
    <property type="molecule type" value="Genomic_DNA"/>
</dbReference>
<evidence type="ECO:0000256" key="2">
    <source>
        <dbReference type="ARBA" id="ARBA00022692"/>
    </source>
</evidence>
<gene>
    <name evidence="7" type="ORF">NL53_05165</name>
</gene>
<proteinExistence type="predicted"/>
<feature type="transmembrane region" description="Helical" evidence="5">
    <location>
        <begin position="42"/>
        <end position="59"/>
    </location>
</feature>
<comment type="subcellular location">
    <subcellularLocation>
        <location evidence="1">Membrane</location>
        <topology evidence="1">Multi-pass membrane protein</topology>
    </subcellularLocation>
</comment>
<accession>A0ABR4YFC7</accession>
<evidence type="ECO:0000256" key="5">
    <source>
        <dbReference type="SAM" id="Phobius"/>
    </source>
</evidence>
<dbReference type="PANTHER" id="PTHR37422:SF13">
    <property type="entry name" value="LIPOPOLYSACCHARIDE BIOSYNTHESIS PROTEIN PA4999-RELATED"/>
    <property type="match status" value="1"/>
</dbReference>
<organism evidence="7 8">
    <name type="scientific">Vibrio variabilis</name>
    <dbReference type="NCBI Taxonomy" id="990271"/>
    <lineage>
        <taxon>Bacteria</taxon>
        <taxon>Pseudomonadati</taxon>
        <taxon>Pseudomonadota</taxon>
        <taxon>Gammaproteobacteria</taxon>
        <taxon>Vibrionales</taxon>
        <taxon>Vibrionaceae</taxon>
        <taxon>Vibrio</taxon>
    </lineage>
</organism>
<feature type="transmembrane region" description="Helical" evidence="5">
    <location>
        <begin position="122"/>
        <end position="142"/>
    </location>
</feature>
<evidence type="ECO:0000313" key="8">
    <source>
        <dbReference type="Proteomes" id="UP000030520"/>
    </source>
</evidence>
<feature type="transmembrane region" description="Helical" evidence="5">
    <location>
        <begin position="341"/>
        <end position="359"/>
    </location>
</feature>
<reference evidence="7 8" key="1">
    <citation type="submission" date="2014-10" db="EMBL/GenBank/DDBJ databases">
        <title>Genome sequencing of Vibrio variabilis T01.</title>
        <authorList>
            <person name="Chan K.-G."/>
            <person name="Mohamad N.I."/>
        </authorList>
    </citation>
    <scope>NUCLEOTIDE SEQUENCE [LARGE SCALE GENOMIC DNA]</scope>
    <source>
        <strain evidence="7 8">T01</strain>
    </source>
</reference>
<dbReference type="InterPro" id="IPR007016">
    <property type="entry name" value="O-antigen_ligase-rel_domated"/>
</dbReference>
<dbReference type="Pfam" id="PF04932">
    <property type="entry name" value="Wzy_C"/>
    <property type="match status" value="1"/>
</dbReference>
<comment type="caution">
    <text evidence="7">The sequence shown here is derived from an EMBL/GenBank/DDBJ whole genome shotgun (WGS) entry which is preliminary data.</text>
</comment>
<feature type="transmembrane region" description="Helical" evidence="5">
    <location>
        <begin position="374"/>
        <end position="392"/>
    </location>
</feature>
<dbReference type="Proteomes" id="UP000030520">
    <property type="component" value="Unassembled WGS sequence"/>
</dbReference>